<reference evidence="3 4" key="1">
    <citation type="submission" date="2017-12" db="EMBL/GenBank/DDBJ databases">
        <title>Legionella sainthelensi LA01-117, whole genome sequence of a clinical isolate from New Zealand.</title>
        <authorList>
            <person name="Cree S.L."/>
            <person name="Slow S."/>
            <person name="Kennedy M.A."/>
            <person name="Murdoch D.R."/>
            <person name="Biggs P.J."/>
            <person name="Anderson T."/>
        </authorList>
    </citation>
    <scope>NUCLEOTIDE SEQUENCE [LARGE SCALE GENOMIC DNA]</scope>
    <source>
        <strain evidence="3 4">LA01-117</strain>
    </source>
</reference>
<evidence type="ECO:0000313" key="4">
    <source>
        <dbReference type="Proteomes" id="UP000234343"/>
    </source>
</evidence>
<feature type="domain" description="Glycosyltransferase 2-like" evidence="2">
    <location>
        <begin position="135"/>
        <end position="295"/>
    </location>
</feature>
<dbReference type="InterPro" id="IPR007739">
    <property type="entry name" value="RgpF"/>
</dbReference>
<organism evidence="3 4">
    <name type="scientific">Legionella sainthelensi</name>
    <dbReference type="NCBI Taxonomy" id="28087"/>
    <lineage>
        <taxon>Bacteria</taxon>
        <taxon>Pseudomonadati</taxon>
        <taxon>Pseudomonadota</taxon>
        <taxon>Gammaproteobacteria</taxon>
        <taxon>Legionellales</taxon>
        <taxon>Legionellaceae</taxon>
        <taxon>Legionella</taxon>
    </lineage>
</organism>
<dbReference type="SUPFAM" id="SSF53756">
    <property type="entry name" value="UDP-Glycosyltransferase/glycogen phosphorylase"/>
    <property type="match status" value="1"/>
</dbReference>
<protein>
    <recommendedName>
        <fullName evidence="2">Glycosyltransferase 2-like domain-containing protein</fullName>
    </recommendedName>
</protein>
<evidence type="ECO:0000259" key="2">
    <source>
        <dbReference type="Pfam" id="PF00535"/>
    </source>
</evidence>
<dbReference type="InterPro" id="IPR029044">
    <property type="entry name" value="Nucleotide-diphossugar_trans"/>
</dbReference>
<evidence type="ECO:0000313" key="3">
    <source>
        <dbReference type="EMBL" id="AUH71024.1"/>
    </source>
</evidence>
<accession>A0A2H5FHJ1</accession>
<feature type="domain" description="Glycosyltransferase 2-like" evidence="2">
    <location>
        <begin position="394"/>
        <end position="572"/>
    </location>
</feature>
<keyword evidence="4" id="KW-1185">Reference proteome</keyword>
<dbReference type="Pfam" id="PF00535">
    <property type="entry name" value="Glycos_transf_2"/>
    <property type="match status" value="2"/>
</dbReference>
<dbReference type="InterPro" id="IPR001173">
    <property type="entry name" value="Glyco_trans_2-like"/>
</dbReference>
<dbReference type="Gene3D" id="3.40.50.2000">
    <property type="entry name" value="Glycogen Phosphorylase B"/>
    <property type="match status" value="1"/>
</dbReference>
<dbReference type="EMBL" id="CP025491">
    <property type="protein sequence ID" value="AUH71024.1"/>
    <property type="molecule type" value="Genomic_DNA"/>
</dbReference>
<feature type="region of interest" description="Disordered" evidence="1">
    <location>
        <begin position="926"/>
        <end position="949"/>
    </location>
</feature>
<name>A0A2H5FHJ1_9GAMM</name>
<dbReference type="Proteomes" id="UP000234343">
    <property type="component" value="Chromosome"/>
</dbReference>
<dbReference type="RefSeq" id="WP_101898790.1">
    <property type="nucleotide sequence ID" value="NZ_CP025491.2"/>
</dbReference>
<dbReference type="Gene3D" id="3.90.550.10">
    <property type="entry name" value="Spore Coat Polysaccharide Biosynthesis Protein SpsA, Chain A"/>
    <property type="match status" value="2"/>
</dbReference>
<dbReference type="KEGG" id="lsh:CAB17_02335"/>
<sequence>MFRFMEIWHRGKVLNKKAIKICSNSIYFDANWYLERYPDVKASGLDPVFHFVRHGAAEKRDPGPNFSTADYLLEYPEVEKKGINPLVHLEKTRKKILNNKKNYQDWVMLYDTITNRDRNHIKEKVAALKYTPTISIIMPVYNTSEKWLKLAINSVLKQLYPYWELCIADDASSAAHIKKILSDYVKNDSRIKVIYRETNGHISESSNSALQLATGEFIALLDHDDELTEHALYKVAEELNDYPNAALIYSDEDKIDDCGTRCEPYFKSDWNPDLFYSHNFISHLGVYRRSLVNEIGGFRKGYEGSQDYDLALRVIEVITPDQIRHIPHILYHWRIVRESVSNSTAYTCEDAARHAIQTHLERQKVVGAKVVQNPFLPNFHRVIYPLPTIQPLVSIIVPTKDKVDVLKCCIESILKKTEYSNFELLIVDNQSQQQVTHTYFEQLKQNQKVKIISYNKPFNYSKINNFAVTQAQGDILLFLNNDTEVISSGWLTEMVSQVTRTEVGVVGAKLYYPDDTIQHAGVIGGYGLVAGHIFSRWPRKKHGYMGKDSLSQNFLAVTAACMAMRRVVFEELDGFEENNLAISFNDVDLCLRAYKRGYRVLWTPYAELYHYESLTRGRAQTEEEKAQEKKEVIYMVKHWSDLLQNDPFYNPNLSLSCSHYSLAFPPRRDVNKIGTPANIVSKEVELVMACFEEPLPSKQGSPSVGTITLSEFDKDYYLTLYPDVATAGIDPYLHFIHHGKAEGRRGSPFNLYKDVISFNDAKETVLLVSHDASRTGAPILTLNIAQELKKQFNIVILLLNSGSITSFFEQTCNTIISIDRSIHSNKIFIDNLVYQTVQNYNIKFSIVNSIESFYVLEPLAKSFIPSILLIHEFATYTRPQNKFMDAFLWAGKIVFPAKIVQDNAINNYTQNAIHLTHIFSQGKSNIPTESDKMSKNHQADLKKDRPGDNRQFQSKPFLVLGVGSVHYRKGVDLFIATAAELKRSYPQYNIKMLWVGSGYDPERDISYSCYLAAQIERSDLAGHFELIDEVSNLEGLYQQADLFYLSSRLDPLPNVAIDVMLLGKPLICFDQGTGVTEILRQDSNTAECIIPHLSIIKATQKIVQLYQSSEYYSLISSKTSIIAHNNFNMGNYISNLLLLSKKQIKQVRQEELDCITIEDSGDFKEDFFFKCDMSRRDAIRRYVRVWHSKAGLLRKPAPGFNPAIYHIYNPGRDDTVEPFADYLRSGKPEGPWQEQIISPNDSFLIHQKKLRCAIHIHVFYTDLLKELMDRIQLNETVFDIYVSTNEFLFEQVSQILSAYRQINIKVRIVPNRGRDIGPLISEFAEELQKYDVIGHFHTKKSLDIKNAQFAHEWFLFLIENLLGGQHLMADRIMNEFKTDIKIGLVFADDPHLLDWGKNKGFADELAIKMNLSNIPDHYFNFPVGTMFWARAEAIKPLFELQYSWDMYPEEPLPYDGSVLHAMERLIPIIVSNQGFTQVLTNIPGLTR</sequence>
<evidence type="ECO:0000256" key="1">
    <source>
        <dbReference type="SAM" id="MobiDB-lite"/>
    </source>
</evidence>
<dbReference type="Pfam" id="PF05045">
    <property type="entry name" value="RgpF"/>
    <property type="match status" value="1"/>
</dbReference>
<gene>
    <name evidence="3" type="ORF">CAB17_02335</name>
</gene>
<dbReference type="CDD" id="cd04184">
    <property type="entry name" value="GT2_RfbC_Mx_like"/>
    <property type="match status" value="1"/>
</dbReference>
<dbReference type="Pfam" id="PF13692">
    <property type="entry name" value="Glyco_trans_1_4"/>
    <property type="match status" value="1"/>
</dbReference>
<proteinExistence type="predicted"/>
<dbReference type="PANTHER" id="PTHR43179:SF7">
    <property type="entry name" value="RHAMNOSYLTRANSFERASE WBBL"/>
    <property type="match status" value="1"/>
</dbReference>
<dbReference type="PANTHER" id="PTHR43179">
    <property type="entry name" value="RHAMNOSYLTRANSFERASE WBBL"/>
    <property type="match status" value="1"/>
</dbReference>
<dbReference type="SUPFAM" id="SSF53448">
    <property type="entry name" value="Nucleotide-diphospho-sugar transferases"/>
    <property type="match status" value="2"/>
</dbReference>
<feature type="compositionally biased region" description="Basic and acidic residues" evidence="1">
    <location>
        <begin position="929"/>
        <end position="948"/>
    </location>
</feature>
<dbReference type="CDD" id="cd04186">
    <property type="entry name" value="GT_2_like_c"/>
    <property type="match status" value="1"/>
</dbReference>